<dbReference type="AlphaFoldDB" id="A0AAD5QCB4"/>
<dbReference type="EMBL" id="JAKCXM010000069">
    <property type="protein sequence ID" value="KAJ0404087.1"/>
    <property type="molecule type" value="Genomic_DNA"/>
</dbReference>
<dbReference type="Pfam" id="PF03198">
    <property type="entry name" value="Glyco_hydro_72"/>
    <property type="match status" value="1"/>
</dbReference>
<comment type="caution">
    <text evidence="5">The sequence shown here is derived from an EMBL/GenBank/DDBJ whole genome shotgun (WGS) entry which is preliminary data.</text>
</comment>
<proteinExistence type="inferred from homology"/>
<evidence type="ECO:0000313" key="6">
    <source>
        <dbReference type="Proteomes" id="UP001209570"/>
    </source>
</evidence>
<evidence type="ECO:0000313" key="5">
    <source>
        <dbReference type="EMBL" id="KAJ0404087.1"/>
    </source>
</evidence>
<dbReference type="Gene3D" id="3.20.20.80">
    <property type="entry name" value="Glycosidases"/>
    <property type="match status" value="1"/>
</dbReference>
<name>A0AAD5QCB4_PYTIN</name>
<accession>A0AAD5QCB4</accession>
<evidence type="ECO:0000256" key="4">
    <source>
        <dbReference type="SAM" id="Phobius"/>
    </source>
</evidence>
<reference evidence="5" key="1">
    <citation type="submission" date="2021-12" db="EMBL/GenBank/DDBJ databases">
        <title>Prjna785345.</title>
        <authorList>
            <person name="Rujirawat T."/>
            <person name="Krajaejun T."/>
        </authorList>
    </citation>
    <scope>NUCLEOTIDE SEQUENCE</scope>
    <source>
        <strain evidence="5">Pi057C3</strain>
    </source>
</reference>
<keyword evidence="3" id="KW-0325">Glycoprotein</keyword>
<comment type="similarity">
    <text evidence="1">Belongs to the glycosyl hydrolase 72 family.</text>
</comment>
<keyword evidence="4" id="KW-0472">Membrane</keyword>
<evidence type="ECO:0000256" key="3">
    <source>
        <dbReference type="ARBA" id="ARBA00023180"/>
    </source>
</evidence>
<dbReference type="InterPro" id="IPR004886">
    <property type="entry name" value="Glucanosyltransferase"/>
</dbReference>
<keyword evidence="4" id="KW-1133">Transmembrane helix</keyword>
<dbReference type="Proteomes" id="UP001209570">
    <property type="component" value="Unassembled WGS sequence"/>
</dbReference>
<sequence length="464" mass="51600">MSAFKGANTKWTTCGRKLLVNGRSFFVRGVNYAPTPIGKPGRLDMLGHEEIFTRDLANLRGMHANAVKTYDYYSYVDHSKFLDAAYNDGKHPIFTVFSIWIDQSLMEPMTPINGPEFQKMVQSYYEMARQTSGHAGVMGYSIGGEMNSIVVIREESFWKKFELLTQAVRRGIAENNAQKIITTTFVDDGGMSFTTGEEFHADVDLWGSNVYQTNYAGSVIPTYMRVPTTNPLLVSEYGFPYASNTAEGGPEDLEMVGKMLVEQTVAMERNYNLTDSLREQILVGGFVFEYSDEWWKAGNENVHNLGEVANGGFPLGYLSEEFFGLYRAVRPEHPDAIDKLHPRPTVDLLRDVWSNGPLGGEGEFHSDCRAKPSTLQLDGRSIEARAGVLGSVVETMLAVIAMGGLVLVAFAVFTTRSRRAAYRRLSPTFKPAAVSAPLLPREASPSSRRRSVVEDAREDESLVI</sequence>
<feature type="transmembrane region" description="Helical" evidence="4">
    <location>
        <begin position="395"/>
        <end position="414"/>
    </location>
</feature>
<organism evidence="5 6">
    <name type="scientific">Pythium insidiosum</name>
    <name type="common">Pythiosis disease agent</name>
    <dbReference type="NCBI Taxonomy" id="114742"/>
    <lineage>
        <taxon>Eukaryota</taxon>
        <taxon>Sar</taxon>
        <taxon>Stramenopiles</taxon>
        <taxon>Oomycota</taxon>
        <taxon>Peronosporomycetes</taxon>
        <taxon>Pythiales</taxon>
        <taxon>Pythiaceae</taxon>
        <taxon>Pythium</taxon>
    </lineage>
</organism>
<keyword evidence="6" id="KW-1185">Reference proteome</keyword>
<gene>
    <name evidence="5" type="ORF">P43SY_000871</name>
</gene>
<dbReference type="InterPro" id="IPR017853">
    <property type="entry name" value="GH"/>
</dbReference>
<evidence type="ECO:0000256" key="1">
    <source>
        <dbReference type="ARBA" id="ARBA00007528"/>
    </source>
</evidence>
<protein>
    <recommendedName>
        <fullName evidence="7">Glycoside hydrolase</fullName>
    </recommendedName>
</protein>
<keyword evidence="4" id="KW-0812">Transmembrane</keyword>
<evidence type="ECO:0008006" key="7">
    <source>
        <dbReference type="Google" id="ProtNLM"/>
    </source>
</evidence>
<keyword evidence="2" id="KW-0732">Signal</keyword>
<dbReference type="SUPFAM" id="SSF51445">
    <property type="entry name" value="(Trans)glycosidases"/>
    <property type="match status" value="1"/>
</dbReference>
<evidence type="ECO:0000256" key="2">
    <source>
        <dbReference type="ARBA" id="ARBA00022729"/>
    </source>
</evidence>